<dbReference type="SUPFAM" id="SSF52540">
    <property type="entry name" value="P-loop containing nucleoside triphosphate hydrolases"/>
    <property type="match status" value="1"/>
</dbReference>
<keyword evidence="4" id="KW-0547">Nucleotide-binding</keyword>
<dbReference type="InterPro" id="IPR003593">
    <property type="entry name" value="AAA+_ATPase"/>
</dbReference>
<dbReference type="PANTHER" id="PTHR42711:SF5">
    <property type="entry name" value="ABC TRANSPORTER ATP-BINDING PROTEIN NATA"/>
    <property type="match status" value="1"/>
</dbReference>
<sequence>MTQAMIRVEEVSKQYASTKAVNQLSFAVNKGEIFALLGPNGAGKSSLVRMLVGFTKPDSGKVSIQLDGSYFSEIPANKLGYLPEDRGLYGEKTLLQNLHYFAALHGVSKQQAKQNIDYWLKRFDLLGRENEPLKSLSKGNQQKVQLITAILHSPEIVILDEPFSGLDPINQEKVVLFLAELKQQGMTVILSAHQMAMVEKMADRMMLMNKGEAVLYGSLSAIREQIGGALELEVSFSGELNAEALQTHFGDINYRLNKANTLVVTLNDKAQLNEALAILPKLGQVEHLSSRTMDLHQMYLKAIESHQKHALTEESSDE</sequence>
<reference evidence="7 8" key="1">
    <citation type="submission" date="2023-12" db="EMBL/GenBank/DDBJ databases">
        <title>Friends and Foes: Symbiotic and Algicidal bacterial influence on Karenia brevis blooms.</title>
        <authorList>
            <person name="Fei C."/>
            <person name="Mohamed A.R."/>
            <person name="Booker A."/>
            <person name="Arshad M."/>
            <person name="Klass S."/>
            <person name="Ahn S."/>
            <person name="Gilbert P.M."/>
            <person name="Heil C.A."/>
            <person name="Martinez J.M."/>
            <person name="Amin S.A."/>
        </authorList>
    </citation>
    <scope>NUCLEOTIDE SEQUENCE [LARGE SCALE GENOMIC DNA]</scope>
    <source>
        <strain evidence="7 8">CE15</strain>
    </source>
</reference>
<dbReference type="InterPro" id="IPR017871">
    <property type="entry name" value="ABC_transporter-like_CS"/>
</dbReference>
<gene>
    <name evidence="7" type="ORF">WAE96_13720</name>
</gene>
<name>A0ABU8EUS7_9GAMM</name>
<evidence type="ECO:0000256" key="1">
    <source>
        <dbReference type="ARBA" id="ARBA00005417"/>
    </source>
</evidence>
<dbReference type="EMBL" id="JBAWKS010000001">
    <property type="protein sequence ID" value="MEI4550724.1"/>
    <property type="molecule type" value="Genomic_DNA"/>
</dbReference>
<proteinExistence type="inferred from homology"/>
<dbReference type="PANTHER" id="PTHR42711">
    <property type="entry name" value="ABC TRANSPORTER ATP-BINDING PROTEIN"/>
    <property type="match status" value="1"/>
</dbReference>
<dbReference type="Proteomes" id="UP001382455">
    <property type="component" value="Unassembled WGS sequence"/>
</dbReference>
<dbReference type="PROSITE" id="PS50893">
    <property type="entry name" value="ABC_TRANSPORTER_2"/>
    <property type="match status" value="1"/>
</dbReference>
<comment type="caution">
    <text evidence="7">The sequence shown here is derived from an EMBL/GenBank/DDBJ whole genome shotgun (WGS) entry which is preliminary data.</text>
</comment>
<evidence type="ECO:0000256" key="4">
    <source>
        <dbReference type="ARBA" id="ARBA00022741"/>
    </source>
</evidence>
<evidence type="ECO:0000259" key="6">
    <source>
        <dbReference type="PROSITE" id="PS50893"/>
    </source>
</evidence>
<dbReference type="InterPro" id="IPR050763">
    <property type="entry name" value="ABC_transporter_ATP-binding"/>
</dbReference>
<dbReference type="InterPro" id="IPR003439">
    <property type="entry name" value="ABC_transporter-like_ATP-bd"/>
</dbReference>
<evidence type="ECO:0000256" key="5">
    <source>
        <dbReference type="ARBA" id="ARBA00022840"/>
    </source>
</evidence>
<keyword evidence="2" id="KW-0813">Transport</keyword>
<keyword evidence="8" id="KW-1185">Reference proteome</keyword>
<keyword evidence="5 7" id="KW-0067">ATP-binding</keyword>
<dbReference type="SMART" id="SM00382">
    <property type="entry name" value="AAA"/>
    <property type="match status" value="1"/>
</dbReference>
<dbReference type="InterPro" id="IPR027417">
    <property type="entry name" value="P-loop_NTPase"/>
</dbReference>
<dbReference type="Pfam" id="PF00005">
    <property type="entry name" value="ABC_tran"/>
    <property type="match status" value="1"/>
</dbReference>
<evidence type="ECO:0000313" key="8">
    <source>
        <dbReference type="Proteomes" id="UP001382455"/>
    </source>
</evidence>
<dbReference type="Gene3D" id="3.40.50.300">
    <property type="entry name" value="P-loop containing nucleotide triphosphate hydrolases"/>
    <property type="match status" value="1"/>
</dbReference>
<dbReference type="PROSITE" id="PS00211">
    <property type="entry name" value="ABC_TRANSPORTER_1"/>
    <property type="match status" value="1"/>
</dbReference>
<evidence type="ECO:0000313" key="7">
    <source>
        <dbReference type="EMBL" id="MEI4550724.1"/>
    </source>
</evidence>
<dbReference type="GO" id="GO:0005524">
    <property type="term" value="F:ATP binding"/>
    <property type="evidence" value="ECO:0007669"/>
    <property type="project" value="UniProtKB-KW"/>
</dbReference>
<evidence type="ECO:0000256" key="3">
    <source>
        <dbReference type="ARBA" id="ARBA00022458"/>
    </source>
</evidence>
<keyword evidence="3" id="KW-0536">Nodulation</keyword>
<accession>A0ABU8EUS7</accession>
<feature type="domain" description="ABC transporter" evidence="6">
    <location>
        <begin position="6"/>
        <end position="235"/>
    </location>
</feature>
<organism evidence="7 8">
    <name type="scientific">Pseudoalteromonas spongiae</name>
    <dbReference type="NCBI Taxonomy" id="298657"/>
    <lineage>
        <taxon>Bacteria</taxon>
        <taxon>Pseudomonadati</taxon>
        <taxon>Pseudomonadota</taxon>
        <taxon>Gammaproteobacteria</taxon>
        <taxon>Alteromonadales</taxon>
        <taxon>Pseudoalteromonadaceae</taxon>
        <taxon>Pseudoalteromonas</taxon>
    </lineage>
</organism>
<dbReference type="RefSeq" id="WP_336435815.1">
    <property type="nucleotide sequence ID" value="NZ_JBAWKS010000001.1"/>
</dbReference>
<evidence type="ECO:0000256" key="2">
    <source>
        <dbReference type="ARBA" id="ARBA00022448"/>
    </source>
</evidence>
<comment type="similarity">
    <text evidence="1">Belongs to the ABC transporter superfamily.</text>
</comment>
<protein>
    <submittedName>
        <fullName evidence="7">ATP-binding cassette domain-containing protein</fullName>
    </submittedName>
</protein>